<proteinExistence type="predicted"/>
<evidence type="ECO:0000313" key="2">
    <source>
        <dbReference type="Proteomes" id="UP000657372"/>
    </source>
</evidence>
<gene>
    <name evidence="1" type="ORF">IXC47_17985</name>
</gene>
<organism evidence="1 2">
    <name type="scientific">Herminiimonas contaminans</name>
    <dbReference type="NCBI Taxonomy" id="1111140"/>
    <lineage>
        <taxon>Bacteria</taxon>
        <taxon>Pseudomonadati</taxon>
        <taxon>Pseudomonadota</taxon>
        <taxon>Betaproteobacteria</taxon>
        <taxon>Burkholderiales</taxon>
        <taxon>Oxalobacteraceae</taxon>
        <taxon>Herminiimonas</taxon>
    </lineage>
</organism>
<dbReference type="InterPro" id="IPR051815">
    <property type="entry name" value="Molybdate_resp_trans_reg"/>
</dbReference>
<dbReference type="EMBL" id="JADOEL010000021">
    <property type="protein sequence ID" value="MBF8179579.1"/>
    <property type="molecule type" value="Genomic_DNA"/>
</dbReference>
<dbReference type="PANTHER" id="PTHR30432">
    <property type="entry name" value="TRANSCRIPTIONAL REGULATOR MODE"/>
    <property type="match status" value="1"/>
</dbReference>
<comment type="caution">
    <text evidence="1">The sequence shown here is derived from an EMBL/GenBank/DDBJ whole genome shotgun (WGS) entry which is preliminary data.</text>
</comment>
<dbReference type="Proteomes" id="UP000657372">
    <property type="component" value="Unassembled WGS sequence"/>
</dbReference>
<protein>
    <submittedName>
        <fullName evidence="1">LysR family transcriptional regulator</fullName>
    </submittedName>
</protein>
<evidence type="ECO:0000313" key="1">
    <source>
        <dbReference type="EMBL" id="MBF8179579.1"/>
    </source>
</evidence>
<dbReference type="InterPro" id="IPR036388">
    <property type="entry name" value="WH-like_DNA-bd_sf"/>
</dbReference>
<keyword evidence="2" id="KW-1185">Reference proteome</keyword>
<sequence length="138" mass="14705">MPKSQTKKSQVPQPRVRVLMGELTAMGPGRADLIDAIERTGSISAAGREMNMSYRRAWTLVETTNASFIEPLVVTSTGGSGGGGALVTDFGRGVVERYRAMERKASKAISSDFAVFSKLLSTTPPPASKAKTSKTPQK</sequence>
<dbReference type="PANTHER" id="PTHR30432:SF1">
    <property type="entry name" value="DNA-BINDING TRANSCRIPTIONAL DUAL REGULATOR MODE"/>
    <property type="match status" value="1"/>
</dbReference>
<dbReference type="SUPFAM" id="SSF46785">
    <property type="entry name" value="Winged helix' DNA-binding domain"/>
    <property type="match status" value="1"/>
</dbReference>
<accession>A0ABS0EYS8</accession>
<dbReference type="InterPro" id="IPR036390">
    <property type="entry name" value="WH_DNA-bd_sf"/>
</dbReference>
<dbReference type="Gene3D" id="1.10.10.10">
    <property type="entry name" value="Winged helix-like DNA-binding domain superfamily/Winged helix DNA-binding domain"/>
    <property type="match status" value="1"/>
</dbReference>
<reference evidence="1 2" key="1">
    <citation type="submission" date="2020-11" db="EMBL/GenBank/DDBJ databases">
        <title>WGS of Herminiimonas contaminans strain Marseille-Q4544 isolated from planarians Schmidtea mediterranea.</title>
        <authorList>
            <person name="Kangale L."/>
        </authorList>
    </citation>
    <scope>NUCLEOTIDE SEQUENCE [LARGE SCALE GENOMIC DNA]</scope>
    <source>
        <strain evidence="1 2">Marseille-Q4544</strain>
    </source>
</reference>
<name>A0ABS0EYS8_9BURK</name>